<evidence type="ECO:0000313" key="4">
    <source>
        <dbReference type="Proteomes" id="UP000661894"/>
    </source>
</evidence>
<dbReference type="InterPro" id="IPR029058">
    <property type="entry name" value="AB_hydrolase_fold"/>
</dbReference>
<dbReference type="Pfam" id="PF20434">
    <property type="entry name" value="BD-FAE"/>
    <property type="match status" value="1"/>
</dbReference>
<dbReference type="InterPro" id="IPR050300">
    <property type="entry name" value="GDXG_lipolytic_enzyme"/>
</dbReference>
<dbReference type="SUPFAM" id="SSF53474">
    <property type="entry name" value="alpha/beta-Hydrolases"/>
    <property type="match status" value="1"/>
</dbReference>
<dbReference type="GO" id="GO:0016787">
    <property type="term" value="F:hydrolase activity"/>
    <property type="evidence" value="ECO:0007669"/>
    <property type="project" value="UniProtKB-KW"/>
</dbReference>
<dbReference type="Gene3D" id="3.40.50.1820">
    <property type="entry name" value="alpha/beta hydrolase"/>
    <property type="match status" value="1"/>
</dbReference>
<comment type="caution">
    <text evidence="3">The sequence shown here is derived from an EMBL/GenBank/DDBJ whole genome shotgun (WGS) entry which is preliminary data.</text>
</comment>
<name>A0ABR8Z1G8_9MICO</name>
<gene>
    <name evidence="3" type="ORF">H9624_07530</name>
</gene>
<evidence type="ECO:0000313" key="3">
    <source>
        <dbReference type="EMBL" id="MBD8062172.1"/>
    </source>
</evidence>
<dbReference type="PANTHER" id="PTHR48081">
    <property type="entry name" value="AB HYDROLASE SUPERFAMILY PROTEIN C4A8.06C"/>
    <property type="match status" value="1"/>
</dbReference>
<dbReference type="InterPro" id="IPR049492">
    <property type="entry name" value="BD-FAE-like_dom"/>
</dbReference>
<dbReference type="RefSeq" id="WP_251839294.1">
    <property type="nucleotide sequence ID" value="NZ_JACSPO010000003.1"/>
</dbReference>
<protein>
    <submittedName>
        <fullName evidence="3">Alpha/beta hydrolase</fullName>
    </submittedName>
</protein>
<keyword evidence="1 3" id="KW-0378">Hydrolase</keyword>
<evidence type="ECO:0000256" key="1">
    <source>
        <dbReference type="ARBA" id="ARBA00022801"/>
    </source>
</evidence>
<proteinExistence type="predicted"/>
<organism evidence="3 4">
    <name type="scientific">Oceanitalea stevensii</name>
    <dbReference type="NCBI Taxonomy" id="2763072"/>
    <lineage>
        <taxon>Bacteria</taxon>
        <taxon>Bacillati</taxon>
        <taxon>Actinomycetota</taxon>
        <taxon>Actinomycetes</taxon>
        <taxon>Micrococcales</taxon>
        <taxon>Bogoriellaceae</taxon>
        <taxon>Georgenia</taxon>
    </lineage>
</organism>
<dbReference type="PANTHER" id="PTHR48081:SF13">
    <property type="entry name" value="ALPHA_BETA HYDROLASE"/>
    <property type="match status" value="1"/>
</dbReference>
<dbReference type="Proteomes" id="UP000661894">
    <property type="component" value="Unassembled WGS sequence"/>
</dbReference>
<feature type="domain" description="BD-FAE-like" evidence="2">
    <location>
        <begin position="1"/>
        <end position="219"/>
    </location>
</feature>
<accession>A0ABR8Z1G8</accession>
<reference evidence="3 4" key="1">
    <citation type="submission" date="2020-08" db="EMBL/GenBank/DDBJ databases">
        <title>A Genomic Blueprint of the Chicken Gut Microbiome.</title>
        <authorList>
            <person name="Gilroy R."/>
            <person name="Ravi A."/>
            <person name="Getino M."/>
            <person name="Pursley I."/>
            <person name="Horton D.L."/>
            <person name="Alikhan N.-F."/>
            <person name="Baker D."/>
            <person name="Gharbi K."/>
            <person name="Hall N."/>
            <person name="Watson M."/>
            <person name="Adriaenssens E.M."/>
            <person name="Foster-Nyarko E."/>
            <person name="Jarju S."/>
            <person name="Secka A."/>
            <person name="Antonio M."/>
            <person name="Oren A."/>
            <person name="Chaudhuri R."/>
            <person name="La Ragione R.M."/>
            <person name="Hildebrand F."/>
            <person name="Pallen M.J."/>
        </authorList>
    </citation>
    <scope>NUCLEOTIDE SEQUENCE [LARGE SCALE GENOMIC DNA]</scope>
    <source>
        <strain evidence="3 4">Sa1BUA1</strain>
    </source>
</reference>
<dbReference type="EMBL" id="JACSPO010000003">
    <property type="protein sequence ID" value="MBD8062172.1"/>
    <property type="molecule type" value="Genomic_DNA"/>
</dbReference>
<evidence type="ECO:0000259" key="2">
    <source>
        <dbReference type="Pfam" id="PF20434"/>
    </source>
</evidence>
<sequence>MDVHLPSERGGPVPCVVWIHGGAWREGDRRFPPGNWGQDDHWFRLLVASGMAVATIDYRLSGESRYPAQLADAQAAIRFLRHHAGPLGIDPDRIGVSGESAGGHLAALVALTGGSPVAPTDRSVVGPSSEVAAAAPMYPVTDLLAFGPDGPDGTGEEPWAGPYPEDLLLGLRAADVVDVARAASPVSHVHRAAPPMLLLHGMEDTLVPRGHSERLAAALARVGAPVRLELVSGGEHCFAGVDPSPALQSAVAFLVEHLGA</sequence>
<keyword evidence="4" id="KW-1185">Reference proteome</keyword>